<dbReference type="Gene3D" id="2.180.10.10">
    <property type="entry name" value="RHS repeat-associated core"/>
    <property type="match status" value="1"/>
</dbReference>
<sequence>MNLPTEIQFGTLGNIKYIYNATGQKVSKIVSENSVITTHHYQSGYQYENGNLQFFPHVEGYVNVVSGAVPTYNYVYQYKDHLGNNRLSYATTTQASQTQLTILEESHYYPFGLKHAPYNNNQYQFIPPANGNNVALLPAGQNGNYQYKYNGKEYQDELGLNVTAMDFRQYDSAIGRFNGMDRLAEMAPGISPYRFGFNNPIMFSDPTGLIEKSVLMDMFKRSVDDVTTWTNNRTDGFETSDGGYVGHTSDFTDFNQTPNGANNLPGVTVIGDINTGSYSDAVISGAANQISYNIHHTNWYDADYSISGSIAGGLAMGGGALNLKSYQFFGADFSTVEKGLRKSGSSQYFVNGQSYWQGNYKNAPISVANQSKLVGKAKFMKATGKAMGAVGVVITAYQIKGELQNQRYYSAGARGTVALIAAGSVFIPGVGWGIALGIGVADAIWSDQFYNYIENEFGDK</sequence>
<reference evidence="2" key="1">
    <citation type="submission" date="2016-12" db="EMBL/GenBank/DDBJ databases">
        <authorList>
            <person name="Varghese N."/>
            <person name="Submissions S."/>
        </authorList>
    </citation>
    <scope>NUCLEOTIDE SEQUENCE [LARGE SCALE GENOMIC DNA]</scope>
    <source>
        <strain evidence="2">DSM 18830</strain>
    </source>
</reference>
<proteinExistence type="predicted"/>
<gene>
    <name evidence="1" type="ORF">SAMN05443547_2354</name>
</gene>
<evidence type="ECO:0000313" key="1">
    <source>
        <dbReference type="EMBL" id="SHO73975.1"/>
    </source>
</evidence>
<accession>A0A1M7ZYM4</accession>
<dbReference type="InterPro" id="IPR022385">
    <property type="entry name" value="Rhs_assc_core"/>
</dbReference>
<dbReference type="AlphaFoldDB" id="A0A1M7ZYM4"/>
<protein>
    <submittedName>
        <fullName evidence="1">RHS repeat-associated core domain-containing protein</fullName>
    </submittedName>
</protein>
<keyword evidence="2" id="KW-1185">Reference proteome</keyword>
<dbReference type="Proteomes" id="UP000184611">
    <property type="component" value="Unassembled WGS sequence"/>
</dbReference>
<evidence type="ECO:0000313" key="2">
    <source>
        <dbReference type="Proteomes" id="UP000184611"/>
    </source>
</evidence>
<organism evidence="1 2">
    <name type="scientific">Flavobacterium cucumis</name>
    <dbReference type="NCBI Taxonomy" id="416016"/>
    <lineage>
        <taxon>Bacteria</taxon>
        <taxon>Pseudomonadati</taxon>
        <taxon>Bacteroidota</taxon>
        <taxon>Flavobacteriia</taxon>
        <taxon>Flavobacteriales</taxon>
        <taxon>Flavobacteriaceae</taxon>
        <taxon>Flavobacterium</taxon>
    </lineage>
</organism>
<name>A0A1M7ZYM4_9FLAO</name>
<dbReference type="NCBIfam" id="TIGR03696">
    <property type="entry name" value="Rhs_assc_core"/>
    <property type="match status" value="1"/>
</dbReference>
<dbReference type="STRING" id="416016.SAMN05443547_2354"/>
<dbReference type="EMBL" id="FRYK01000005">
    <property type="protein sequence ID" value="SHO73975.1"/>
    <property type="molecule type" value="Genomic_DNA"/>
</dbReference>